<feature type="compositionally biased region" description="Low complexity" evidence="1">
    <location>
        <begin position="224"/>
        <end position="288"/>
    </location>
</feature>
<feature type="region of interest" description="Disordered" evidence="1">
    <location>
        <begin position="1316"/>
        <end position="1397"/>
    </location>
</feature>
<feature type="region of interest" description="Disordered" evidence="1">
    <location>
        <begin position="201"/>
        <end position="363"/>
    </location>
</feature>
<feature type="compositionally biased region" description="Polar residues" evidence="1">
    <location>
        <begin position="1884"/>
        <end position="1905"/>
    </location>
</feature>
<feature type="compositionally biased region" description="Polar residues" evidence="1">
    <location>
        <begin position="1723"/>
        <end position="1733"/>
    </location>
</feature>
<protein>
    <submittedName>
        <fullName evidence="3">Tubulin--tyrosine ligase-like protein 12 isoform X1</fullName>
    </submittedName>
</protein>
<feature type="compositionally biased region" description="Basic and acidic residues" evidence="1">
    <location>
        <begin position="1853"/>
        <end position="1862"/>
    </location>
</feature>
<feature type="compositionally biased region" description="Basic and acidic residues" evidence="1">
    <location>
        <begin position="1873"/>
        <end position="1882"/>
    </location>
</feature>
<feature type="compositionally biased region" description="Basic and acidic residues" evidence="1">
    <location>
        <begin position="1089"/>
        <end position="1100"/>
    </location>
</feature>
<feature type="region of interest" description="Disordered" evidence="1">
    <location>
        <begin position="1700"/>
        <end position="1733"/>
    </location>
</feature>
<evidence type="ECO:0000256" key="1">
    <source>
        <dbReference type="SAM" id="MobiDB-lite"/>
    </source>
</evidence>
<feature type="region of interest" description="Disordered" evidence="1">
    <location>
        <begin position="1509"/>
        <end position="1682"/>
    </location>
</feature>
<evidence type="ECO:0000313" key="3">
    <source>
        <dbReference type="RefSeq" id="XP_014008583.2"/>
    </source>
</evidence>
<feature type="region of interest" description="Disordered" evidence="1">
    <location>
        <begin position="65"/>
        <end position="94"/>
    </location>
</feature>
<feature type="region of interest" description="Disordered" evidence="1">
    <location>
        <begin position="1070"/>
        <end position="1116"/>
    </location>
</feature>
<reference evidence="3" key="1">
    <citation type="submission" date="2025-08" db="UniProtKB">
        <authorList>
            <consortium name="RefSeq"/>
        </authorList>
    </citation>
    <scope>IDENTIFICATION</scope>
</reference>
<feature type="compositionally biased region" description="Polar residues" evidence="1">
    <location>
        <begin position="1179"/>
        <end position="1189"/>
    </location>
</feature>
<feature type="region of interest" description="Disordered" evidence="1">
    <location>
        <begin position="1158"/>
        <end position="1211"/>
    </location>
</feature>
<feature type="compositionally biased region" description="Basic and acidic residues" evidence="1">
    <location>
        <begin position="1958"/>
        <end position="1982"/>
    </location>
</feature>
<accession>A0A1S3MZC2</accession>
<name>A0A1S3MZC2_SALSA</name>
<feature type="compositionally biased region" description="Polar residues" evidence="1">
    <location>
        <begin position="482"/>
        <end position="502"/>
    </location>
</feature>
<feature type="compositionally biased region" description="Basic and acidic residues" evidence="1">
    <location>
        <begin position="1268"/>
        <end position="1278"/>
    </location>
</feature>
<feature type="region of interest" description="Disordered" evidence="1">
    <location>
        <begin position="1438"/>
        <end position="1486"/>
    </location>
</feature>
<feature type="compositionally biased region" description="Polar residues" evidence="1">
    <location>
        <begin position="1927"/>
        <end position="1944"/>
    </location>
</feature>
<feature type="region of interest" description="Disordered" evidence="1">
    <location>
        <begin position="482"/>
        <end position="513"/>
    </location>
</feature>
<gene>
    <name evidence="3" type="primary">ttll12</name>
</gene>
<feature type="compositionally biased region" description="Basic and acidic residues" evidence="1">
    <location>
        <begin position="1343"/>
        <end position="1397"/>
    </location>
</feature>
<feature type="region of interest" description="Disordered" evidence="1">
    <location>
        <begin position="1781"/>
        <end position="1823"/>
    </location>
</feature>
<evidence type="ECO:0000313" key="2">
    <source>
        <dbReference type="Proteomes" id="UP001652741"/>
    </source>
</evidence>
<feature type="region of interest" description="Disordered" evidence="1">
    <location>
        <begin position="527"/>
        <end position="553"/>
    </location>
</feature>
<feature type="compositionally biased region" description="Basic residues" evidence="1">
    <location>
        <begin position="1256"/>
        <end position="1267"/>
    </location>
</feature>
<feature type="compositionally biased region" description="Polar residues" evidence="1">
    <location>
        <begin position="527"/>
        <end position="542"/>
    </location>
</feature>
<feature type="compositionally biased region" description="Polar residues" evidence="1">
    <location>
        <begin position="205"/>
        <end position="217"/>
    </location>
</feature>
<feature type="compositionally biased region" description="Gly residues" evidence="1">
    <location>
        <begin position="305"/>
        <end position="347"/>
    </location>
</feature>
<feature type="compositionally biased region" description="Acidic residues" evidence="1">
    <location>
        <begin position="1781"/>
        <end position="1793"/>
    </location>
</feature>
<dbReference type="GeneID" id="106576163"/>
<feature type="compositionally biased region" description="Polar residues" evidence="1">
    <location>
        <begin position="1569"/>
        <end position="1578"/>
    </location>
</feature>
<feature type="region of interest" description="Disordered" evidence="1">
    <location>
        <begin position="1256"/>
        <end position="1302"/>
    </location>
</feature>
<proteinExistence type="predicted"/>
<dbReference type="RefSeq" id="XP_014008583.2">
    <property type="nucleotide sequence ID" value="XM_014153108.2"/>
</dbReference>
<feature type="region of interest" description="Disordered" evidence="1">
    <location>
        <begin position="1853"/>
        <end position="1982"/>
    </location>
</feature>
<organism evidence="2 3">
    <name type="scientific">Salmo salar</name>
    <name type="common">Atlantic salmon</name>
    <dbReference type="NCBI Taxonomy" id="8030"/>
    <lineage>
        <taxon>Eukaryota</taxon>
        <taxon>Metazoa</taxon>
        <taxon>Chordata</taxon>
        <taxon>Craniata</taxon>
        <taxon>Vertebrata</taxon>
        <taxon>Euteleostomi</taxon>
        <taxon>Actinopterygii</taxon>
        <taxon>Neopterygii</taxon>
        <taxon>Teleostei</taxon>
        <taxon>Protacanthopterygii</taxon>
        <taxon>Salmoniformes</taxon>
        <taxon>Salmonidae</taxon>
        <taxon>Salmoninae</taxon>
        <taxon>Salmo</taxon>
    </lineage>
</organism>
<dbReference type="Proteomes" id="UP001652741">
    <property type="component" value="Chromosome ssa17"/>
</dbReference>
<feature type="compositionally biased region" description="Basic and acidic residues" evidence="1">
    <location>
        <begin position="1614"/>
        <end position="1628"/>
    </location>
</feature>
<feature type="compositionally biased region" description="Basic and acidic residues" evidence="1">
    <location>
        <begin position="1190"/>
        <end position="1203"/>
    </location>
</feature>
<feature type="compositionally biased region" description="Basic and acidic residues" evidence="1">
    <location>
        <begin position="1804"/>
        <end position="1816"/>
    </location>
</feature>
<feature type="compositionally biased region" description="Basic and acidic residues" evidence="1">
    <location>
        <begin position="1589"/>
        <end position="1602"/>
    </location>
</feature>
<sequence>MDNACENARSREWSYGDGYSRHSMAQWGSAPPAGERQYLTEQERERQWLNHAKEAAIRAHYNSHRQNSPMDFRGHGPQETQPPPLYHQDHHRMAQSQNIRDWSNLYGPLRGQATPNVTLHHSGERTETWAKHEPHFPSYEFFPPLIVERGHEDITHHHKADRDYMVGRIVNHNNLHYLESKWQMLDPTHFNGHARGHFNEHSRGHSNSYSWVHSTECSKGCSRGGSSARSRGGSSARSRGGSSARSRGGSSARSRGGSSARSRGGSSARSRGGSSARSRGGSSARSRGGSSGRSRGGSSARSRGGSSGRSRGGSSGRSRGGSSGRSRGGSSGRSRGGSSGRSRGGSSGRSRVHSSRSPRLDFQAKHVNPFQTTTNSSPDIQNANITPTVPMVSNEHSEITSGRTTGPARDSQSLVQTFTMTAQQCVFTDFPSTGGTESGVVDLKAATVTNADIHGILGPSVPSQAITQQTDHLPGNAALVSHTQTSTTPEQQHAPSPSLTETPQEKPPHKHKISLKEIQHWPQSVLRSKNGSVNGNNSTQDPSQSQQSSAEKMEVLQAGKTQLHLNTKDYQARPPERFSAEDSTIRLEIKSTPRYMTLASVATAPPPPVAIVSPMGPQQSPEPMETENAGNELPFKILEAWSISEKQSENLWERAKDDASSLSVLNETVQVESLMEYDKPIDASATCSMASTGEDNEVLQVITQMDKRSLSPFVHTNTQATDIVCIGGAQTIVEGSSHVADERTLDLSTIAEVQFKLCALQQLTITEAKDGCLEAILERYWGGDTSNLVEALKDKMDEKIMQDVSAWAEKAVVLFAVSGISLGEVVEKFPIPVHVDTCSQVGYRSSWLNVNEKLNDIDKDSGRAWSLWFIPDKAEESSKVVGGVQMDDTFHSKMETVELPAQQPVVDEATDSDPPTNADSETETLSPMILTVLTPEDAVKLLAETEAPDVDLKKVIDLTTDSDTEPLSPMNLTILTSEDAMRLFCQIENGSDIQLASPDPCSENKDKTQTNKLENIESGSLDKSCYCPCIIETDNGFEMGLCSSCQREKGLQQGTRCITIAHCFTMSDTNDQETEVPKDSGGKVTVDNQCRDKKQIHSTEEEGDDNQSSDNKTQGEMQQCTGVIPIIDFFFWSDASEDSDQETEESYNEQHAQIEAHASSVKMTEPETGAKAPCESAQERTTQSNVSHGSENRERWQKKDQDCRTSTLPLPKVENPSKVRANIIEDNWCSPIEDCGSPVEKYDNVADFVTQYKTCKSKKKVQHKMKKEKTLHPTSSDRQKHKKSHGKAERGRSPSQTAKCSGLKATVDNQCRDMMPHASHKRRHSTESDENRCKDKKRGSSTAKEREGCQSMDKKPPKSRHSTEKEREDNQSRDKTSQKRRNSTETEGRNSDSKELQCQLVDRERGSGNSLLCPGVKTLHVQGSSTTTVPLKLSINIPKKPSINTSPSKHTEVPRMPKTKAQNKISRHRPLAKSVSPVVKERQRNGCQQKQTIQCLKIRLEKLSLPKNLVRKCSPPSRKREEGSPQSQKRVEGSPPRQKRVADRGEPGGLGIMVSKNLDLSKKLKRKAQSNLKSQQNLPKIPKVLNGSEKGRFSKSECKNDSLPRIPTLPRTPEVSKDWHERENKKETSPSPSPESQMLNKPARVAHKPKPFIKPASPNGYSPGSHACPNPAMVSPSHGNVDFGAKVSARQQVFYDWKSSFVPTPTPRTRRRSGCPPEEVEGQQASPRSSSETKIIRSILKRVDAPTKPKRNIRFPLNPRKVHYFKPCEYENDMFNRSYTDPEDAQCSEDEDAPVNFQNTKEQPPVRKEKRRDIGELKPGPSGFCEKRLKRKWPADIFMKSIHQAKHWTKSLHCEPPKDFRHSAKKTGVGYKWSEKQKRPNEIEGSSLNASPLHSHHPGSSQNASPRHGHHPGSSQNASPRHGHHPGSSQNASHGHHPGSSQNVSPPRGHHSSSSQGRRVEPTARHHSAPMDEWNKRWSGET</sequence>
<keyword evidence="2" id="KW-1185">Reference proteome</keyword>
<dbReference type="KEGG" id="sasa:106576160"/>